<dbReference type="GeneID" id="25271434"/>
<dbReference type="RefSeq" id="XP_013251331.1">
    <property type="nucleotide sequence ID" value="XM_013395877.1"/>
</dbReference>
<dbReference type="Proteomes" id="UP000018050">
    <property type="component" value="Unassembled WGS sequence"/>
</dbReference>
<protein>
    <recommendedName>
        <fullName evidence="3">Prefoldin subunit</fullName>
    </recommendedName>
</protein>
<dbReference type="EMBL" id="HG670870">
    <property type="protein sequence ID" value="CDI78441.1"/>
    <property type="molecule type" value="Genomic_DNA"/>
</dbReference>
<reference evidence="1" key="1">
    <citation type="submission" date="2013-10" db="EMBL/GenBank/DDBJ databases">
        <title>Genomic analysis of the causative agents of coccidiosis in chickens.</title>
        <authorList>
            <person name="Reid A.J."/>
            <person name="Blake D."/>
            <person name="Billington K."/>
            <person name="Browne H."/>
            <person name="Dunn M."/>
            <person name="Hung S."/>
            <person name="Kawahara F."/>
            <person name="Miranda-Saavedra D."/>
            <person name="Mourier T."/>
            <person name="Nagra H."/>
            <person name="Otto T.D."/>
            <person name="Rawlings N."/>
            <person name="Sanchez A."/>
            <person name="Sanders M."/>
            <person name="Subramaniam C."/>
            <person name="Tay Y."/>
            <person name="Dear P."/>
            <person name="Doerig C."/>
            <person name="Gruber A."/>
            <person name="Parkinson J."/>
            <person name="Shirley M."/>
            <person name="Wan K.L."/>
            <person name="Berriman M."/>
            <person name="Tomley F."/>
            <person name="Pain A."/>
        </authorList>
    </citation>
    <scope>NUCLEOTIDE SEQUENCE</scope>
    <source>
        <strain evidence="1">Houghton</strain>
    </source>
</reference>
<accession>U6GDU8</accession>
<name>U6GDU8_EIMAC</name>
<organism evidence="1 2">
    <name type="scientific">Eimeria acervulina</name>
    <name type="common">Coccidian parasite</name>
    <dbReference type="NCBI Taxonomy" id="5801"/>
    <lineage>
        <taxon>Eukaryota</taxon>
        <taxon>Sar</taxon>
        <taxon>Alveolata</taxon>
        <taxon>Apicomplexa</taxon>
        <taxon>Conoidasida</taxon>
        <taxon>Coccidia</taxon>
        <taxon>Eucoccidiorida</taxon>
        <taxon>Eimeriorina</taxon>
        <taxon>Eimeriidae</taxon>
        <taxon>Eimeria</taxon>
    </lineage>
</organism>
<reference evidence="1" key="2">
    <citation type="submission" date="2013-10" db="EMBL/GenBank/DDBJ databases">
        <authorList>
            <person name="Aslett M."/>
        </authorList>
    </citation>
    <scope>NUCLEOTIDE SEQUENCE</scope>
    <source>
        <strain evidence="1">Houghton</strain>
    </source>
</reference>
<proteinExistence type="predicted"/>
<dbReference type="VEuPathDB" id="ToxoDB:EAH_00033640"/>
<evidence type="ECO:0000313" key="2">
    <source>
        <dbReference type="Proteomes" id="UP000018050"/>
    </source>
</evidence>
<dbReference type="SUPFAM" id="SSF46579">
    <property type="entry name" value="Prefoldin"/>
    <property type="match status" value="1"/>
</dbReference>
<evidence type="ECO:0000313" key="1">
    <source>
        <dbReference type="EMBL" id="CDI78441.1"/>
    </source>
</evidence>
<dbReference type="AlphaFoldDB" id="U6GDU8"/>
<sequence length="111" mass="12169">MAKRETEAGEAADSQLQELYKMGAELQQQQELLLQQLSKIGQAKHRSVVGVKSAQAALEYMGEARPEACVYKQIARLFVLESRGALAEQLREKAKSAKAEEQHLAVSPSAS</sequence>
<keyword evidence="2" id="KW-1185">Reference proteome</keyword>
<evidence type="ECO:0008006" key="3">
    <source>
        <dbReference type="Google" id="ProtNLM"/>
    </source>
</evidence>
<dbReference type="Gene3D" id="1.10.287.370">
    <property type="match status" value="1"/>
</dbReference>
<dbReference type="OrthoDB" id="347930at2759"/>
<dbReference type="InterPro" id="IPR009053">
    <property type="entry name" value="Prefoldin"/>
</dbReference>
<gene>
    <name evidence="1" type="ORF">EAH_00033640</name>
</gene>
<dbReference type="OMA" id="EYMREAK"/>